<reference evidence="1" key="1">
    <citation type="submission" date="2020-08" db="EMBL/GenBank/DDBJ databases">
        <title>Chromosome-level assembly of Southern catfish (Silurus meridionalis) provides insights into visual adaptation to the nocturnal and benthic lifestyles.</title>
        <authorList>
            <person name="Zhang Y."/>
            <person name="Wang D."/>
            <person name="Peng Z."/>
        </authorList>
    </citation>
    <scope>NUCLEOTIDE SEQUENCE</scope>
    <source>
        <strain evidence="1">SWU-2019-XX</strain>
        <tissue evidence="1">Muscle</tissue>
    </source>
</reference>
<evidence type="ECO:0000313" key="2">
    <source>
        <dbReference type="Proteomes" id="UP000606274"/>
    </source>
</evidence>
<proteinExistence type="predicted"/>
<evidence type="ECO:0000313" key="1">
    <source>
        <dbReference type="EMBL" id="KAF7697331.1"/>
    </source>
</evidence>
<dbReference type="Proteomes" id="UP000606274">
    <property type="component" value="Unassembled WGS sequence"/>
</dbReference>
<comment type="caution">
    <text evidence="1">The sequence shown here is derived from an EMBL/GenBank/DDBJ whole genome shotgun (WGS) entry which is preliminary data.</text>
</comment>
<organism evidence="1 2">
    <name type="scientific">Silurus meridionalis</name>
    <name type="common">Southern catfish</name>
    <name type="synonym">Silurus soldatovi meridionalis</name>
    <dbReference type="NCBI Taxonomy" id="175797"/>
    <lineage>
        <taxon>Eukaryota</taxon>
        <taxon>Metazoa</taxon>
        <taxon>Chordata</taxon>
        <taxon>Craniata</taxon>
        <taxon>Vertebrata</taxon>
        <taxon>Euteleostomi</taxon>
        <taxon>Actinopterygii</taxon>
        <taxon>Neopterygii</taxon>
        <taxon>Teleostei</taxon>
        <taxon>Ostariophysi</taxon>
        <taxon>Siluriformes</taxon>
        <taxon>Siluridae</taxon>
        <taxon>Silurus</taxon>
    </lineage>
</organism>
<protein>
    <submittedName>
        <fullName evidence="1">Uncharacterized protein</fullName>
    </submittedName>
</protein>
<gene>
    <name evidence="1" type="ORF">HF521_005749</name>
</gene>
<dbReference type="AlphaFoldDB" id="A0A8T0AXB3"/>
<sequence>MMIQGSCLSRGSDDEEREHLLSASVEHEQQKISVQCVDDPEPTKCMVYYNNETFTMTHHPPISVQCVDDPVPLKPMVYNDDAAFPMYHHPPMSFLL</sequence>
<accession>A0A8T0AXB3</accession>
<name>A0A8T0AXB3_SILME</name>
<keyword evidence="2" id="KW-1185">Reference proteome</keyword>
<dbReference type="EMBL" id="JABFDY010000015">
    <property type="protein sequence ID" value="KAF7697331.1"/>
    <property type="molecule type" value="Genomic_DNA"/>
</dbReference>